<evidence type="ECO:0000313" key="2">
    <source>
        <dbReference type="EMBL" id="KUG26721.1"/>
    </source>
</evidence>
<comment type="similarity">
    <text evidence="1">Belongs to the TolB family.</text>
</comment>
<comment type="caution">
    <text evidence="2">The sequence shown here is derived from an EMBL/GenBank/DDBJ whole genome shotgun (WGS) entry which is preliminary data.</text>
</comment>
<dbReference type="Gene3D" id="2.120.10.30">
    <property type="entry name" value="TolB, C-terminal domain"/>
    <property type="match status" value="3"/>
</dbReference>
<dbReference type="SUPFAM" id="SSF82171">
    <property type="entry name" value="DPP6 N-terminal domain-like"/>
    <property type="match status" value="1"/>
</dbReference>
<dbReference type="InterPro" id="IPR011042">
    <property type="entry name" value="6-blade_b-propeller_TolB-like"/>
</dbReference>
<dbReference type="PANTHER" id="PTHR36842:SF1">
    <property type="entry name" value="PROTEIN TOLB"/>
    <property type="match status" value="1"/>
</dbReference>
<reference evidence="2" key="1">
    <citation type="journal article" date="2015" name="Proc. Natl. Acad. Sci. U.S.A.">
        <title>Networks of energetic and metabolic interactions define dynamics in microbial communities.</title>
        <authorList>
            <person name="Embree M."/>
            <person name="Liu J.K."/>
            <person name="Al-Bassam M.M."/>
            <person name="Zengler K."/>
        </authorList>
    </citation>
    <scope>NUCLEOTIDE SEQUENCE</scope>
</reference>
<name>A0A0W8G0V7_9ZZZZ</name>
<gene>
    <name evidence="2" type="ORF">ASZ90_003443</name>
</gene>
<dbReference type="EMBL" id="LNQE01000417">
    <property type="protein sequence ID" value="KUG26721.1"/>
    <property type="molecule type" value="Genomic_DNA"/>
</dbReference>
<dbReference type="AlphaFoldDB" id="A0A0W8G0V7"/>
<dbReference type="InterPro" id="IPR011659">
    <property type="entry name" value="WD40"/>
</dbReference>
<evidence type="ECO:0000256" key="1">
    <source>
        <dbReference type="ARBA" id="ARBA00009820"/>
    </source>
</evidence>
<sequence>MSFKSNIIFPIAIFFSTIFFVQCSNSASDEYKAELDSLRFTGEIHLRNIKQLTFGGNNAEAYFSFDDKQLVFQSDWDAINPQGCDQIFLMNADGSALTNGEQYQLVSTGIGRTTCAYFLKDGRIVFASTHEADAACPEEIMFKEGRYVWPIYNSYDIYVANPDGSNIEKLIGGESYDAEATASPDGRYIVFTSTRSGDLDLWRYDLQTGEYLQLTNELGYDGGAFFSRDSKKIVWRASRPKGQAAADYSELLAQGLVEPKELDIYIADIDGKNVVQVTDLPGANWAPFFHPGGKKILFSSNHHSLQYGGRLFDIFMINIDGTELTQITHSGTFDAFPMFSFDGKKLVFASNRNIDRMESRVTNVFIADWIERPSEIDINFKSLK</sequence>
<accession>A0A0W8G0V7</accession>
<organism evidence="2">
    <name type="scientific">hydrocarbon metagenome</name>
    <dbReference type="NCBI Taxonomy" id="938273"/>
    <lineage>
        <taxon>unclassified sequences</taxon>
        <taxon>metagenomes</taxon>
        <taxon>ecological metagenomes</taxon>
    </lineage>
</organism>
<dbReference type="PANTHER" id="PTHR36842">
    <property type="entry name" value="PROTEIN TOLB HOMOLOG"/>
    <property type="match status" value="1"/>
</dbReference>
<proteinExistence type="inferred from homology"/>
<dbReference type="Pfam" id="PF07676">
    <property type="entry name" value="PD40"/>
    <property type="match status" value="4"/>
</dbReference>
<protein>
    <submittedName>
        <fullName evidence="2">Tolb protein</fullName>
    </submittedName>
</protein>